<gene>
    <name evidence="9" type="ORF">VNI00_012774</name>
</gene>
<dbReference type="GO" id="GO:0005351">
    <property type="term" value="F:carbohydrate:proton symporter activity"/>
    <property type="evidence" value="ECO:0007669"/>
    <property type="project" value="TreeGrafter"/>
</dbReference>
<dbReference type="InterPro" id="IPR005829">
    <property type="entry name" value="Sugar_transporter_CS"/>
</dbReference>
<proteinExistence type="inferred from homology"/>
<dbReference type="Pfam" id="PF00083">
    <property type="entry name" value="Sugar_tr"/>
    <property type="match status" value="1"/>
</dbReference>
<feature type="transmembrane region" description="Helical" evidence="7">
    <location>
        <begin position="353"/>
        <end position="376"/>
    </location>
</feature>
<dbReference type="GO" id="GO:0016020">
    <property type="term" value="C:membrane"/>
    <property type="evidence" value="ECO:0007669"/>
    <property type="project" value="UniProtKB-SubCell"/>
</dbReference>
<evidence type="ECO:0000256" key="2">
    <source>
        <dbReference type="ARBA" id="ARBA00010992"/>
    </source>
</evidence>
<name>A0AAW0C3D2_9AGAR</name>
<dbReference type="InterPro" id="IPR050360">
    <property type="entry name" value="MFS_Sugar_Transporters"/>
</dbReference>
<keyword evidence="4 7" id="KW-0812">Transmembrane</keyword>
<evidence type="ECO:0000256" key="6">
    <source>
        <dbReference type="ARBA" id="ARBA00023136"/>
    </source>
</evidence>
<dbReference type="SUPFAM" id="SSF103473">
    <property type="entry name" value="MFS general substrate transporter"/>
    <property type="match status" value="1"/>
</dbReference>
<feature type="transmembrane region" description="Helical" evidence="7">
    <location>
        <begin position="164"/>
        <end position="185"/>
    </location>
</feature>
<evidence type="ECO:0000256" key="7">
    <source>
        <dbReference type="SAM" id="Phobius"/>
    </source>
</evidence>
<keyword evidence="10" id="KW-1185">Reference proteome</keyword>
<comment type="caution">
    <text evidence="9">The sequence shown here is derived from an EMBL/GenBank/DDBJ whole genome shotgun (WGS) entry which is preliminary data.</text>
</comment>
<dbReference type="EMBL" id="JAYKXP010000061">
    <property type="protein sequence ID" value="KAK7033550.1"/>
    <property type="molecule type" value="Genomic_DNA"/>
</dbReference>
<dbReference type="AlphaFoldDB" id="A0AAW0C3D2"/>
<evidence type="ECO:0000256" key="5">
    <source>
        <dbReference type="ARBA" id="ARBA00022989"/>
    </source>
</evidence>
<dbReference type="InterPro" id="IPR020846">
    <property type="entry name" value="MFS_dom"/>
</dbReference>
<keyword evidence="5 7" id="KW-1133">Transmembrane helix</keyword>
<organism evidence="9 10">
    <name type="scientific">Paramarasmius palmivorus</name>
    <dbReference type="NCBI Taxonomy" id="297713"/>
    <lineage>
        <taxon>Eukaryota</taxon>
        <taxon>Fungi</taxon>
        <taxon>Dikarya</taxon>
        <taxon>Basidiomycota</taxon>
        <taxon>Agaricomycotina</taxon>
        <taxon>Agaricomycetes</taxon>
        <taxon>Agaricomycetidae</taxon>
        <taxon>Agaricales</taxon>
        <taxon>Marasmiineae</taxon>
        <taxon>Marasmiaceae</taxon>
        <taxon>Paramarasmius</taxon>
    </lineage>
</organism>
<comment type="subcellular location">
    <subcellularLocation>
        <location evidence="1">Membrane</location>
        <topology evidence="1">Multi-pass membrane protein</topology>
    </subcellularLocation>
</comment>
<evidence type="ECO:0000256" key="1">
    <source>
        <dbReference type="ARBA" id="ARBA00004141"/>
    </source>
</evidence>
<evidence type="ECO:0000256" key="4">
    <source>
        <dbReference type="ARBA" id="ARBA00022692"/>
    </source>
</evidence>
<dbReference type="PROSITE" id="PS50850">
    <property type="entry name" value="MFS"/>
    <property type="match status" value="1"/>
</dbReference>
<feature type="domain" description="Major facilitator superfamily (MFS) profile" evidence="8">
    <location>
        <begin position="39"/>
        <end position="477"/>
    </location>
</feature>
<keyword evidence="3" id="KW-0813">Transport</keyword>
<comment type="similarity">
    <text evidence="2">Belongs to the major facilitator superfamily. Sugar transporter (TC 2.A.1.1) family.</text>
</comment>
<feature type="transmembrane region" description="Helical" evidence="7">
    <location>
        <begin position="132"/>
        <end position="152"/>
    </location>
</feature>
<evidence type="ECO:0000256" key="3">
    <source>
        <dbReference type="ARBA" id="ARBA00022448"/>
    </source>
</evidence>
<protein>
    <recommendedName>
        <fullName evidence="8">Major facilitator superfamily (MFS) profile domain-containing protein</fullName>
    </recommendedName>
</protein>
<feature type="transmembrane region" description="Helical" evidence="7">
    <location>
        <begin position="328"/>
        <end position="348"/>
    </location>
</feature>
<feature type="transmembrane region" description="Helical" evidence="7">
    <location>
        <begin position="452"/>
        <end position="472"/>
    </location>
</feature>
<feature type="transmembrane region" description="Helical" evidence="7">
    <location>
        <begin position="107"/>
        <end position="126"/>
    </location>
</feature>
<evidence type="ECO:0000313" key="10">
    <source>
        <dbReference type="Proteomes" id="UP001383192"/>
    </source>
</evidence>
<feature type="transmembrane region" description="Helical" evidence="7">
    <location>
        <begin position="197"/>
        <end position="218"/>
    </location>
</feature>
<dbReference type="PROSITE" id="PS00216">
    <property type="entry name" value="SUGAR_TRANSPORT_1"/>
    <property type="match status" value="2"/>
</dbReference>
<feature type="transmembrane region" description="Helical" evidence="7">
    <location>
        <begin position="37"/>
        <end position="58"/>
    </location>
</feature>
<feature type="transmembrane region" description="Helical" evidence="7">
    <location>
        <begin position="422"/>
        <end position="440"/>
    </location>
</feature>
<dbReference type="Proteomes" id="UP001383192">
    <property type="component" value="Unassembled WGS sequence"/>
</dbReference>
<accession>A0AAW0C3D2</accession>
<dbReference type="FunFam" id="1.20.1250.20:FF:000134">
    <property type="entry name" value="MFS sugar transporter protein"/>
    <property type="match status" value="1"/>
</dbReference>
<reference evidence="9 10" key="1">
    <citation type="submission" date="2024-01" db="EMBL/GenBank/DDBJ databases">
        <title>A draft genome for a cacao thread blight-causing isolate of Paramarasmius palmivorus.</title>
        <authorList>
            <person name="Baruah I.K."/>
            <person name="Bukari Y."/>
            <person name="Amoako-Attah I."/>
            <person name="Meinhardt L.W."/>
            <person name="Bailey B.A."/>
            <person name="Cohen S.P."/>
        </authorList>
    </citation>
    <scope>NUCLEOTIDE SEQUENCE [LARGE SCALE GENOMIC DNA]</scope>
    <source>
        <strain evidence="9 10">GH-12</strain>
    </source>
</reference>
<feature type="transmembrane region" description="Helical" evidence="7">
    <location>
        <begin position="382"/>
        <end position="410"/>
    </location>
</feature>
<dbReference type="PANTHER" id="PTHR48022">
    <property type="entry name" value="PLASTIDIC GLUCOSE TRANSPORTER 4"/>
    <property type="match status" value="1"/>
</dbReference>
<dbReference type="Gene3D" id="1.20.1250.20">
    <property type="entry name" value="MFS general substrate transporter like domains"/>
    <property type="match status" value="1"/>
</dbReference>
<dbReference type="InterPro" id="IPR005828">
    <property type="entry name" value="MFS_sugar_transport-like"/>
</dbReference>
<feature type="transmembrane region" description="Helical" evidence="7">
    <location>
        <begin position="287"/>
        <end position="308"/>
    </location>
</feature>
<keyword evidence="6 7" id="KW-0472">Membrane</keyword>
<sequence>MKIALQPASSSGFGRSHQWHNNTHPKWWKDSGLRRNVGWVVALYLSVFALGYDGSLMSGLQALPQWNEYFNNPSGARLGLIVASLTIPVIIVAPLTSWCLDKFGRKITVSLGSFILIVGPLIGSFAQNDAMLIIGRVLVGGASFFTSIACACHVNELLHPRIRGVFSALFTTTLQVGSIIGSWVTFGTLRWQSNWSWRLPLLLQAIGPAILFPLSFFCPESPRWLVKKGEKQKAHKILARYHANGDLDDDLVKNELHQIVAAIEREEKERSSWKALLSTPGNRRRTLLVAVINTGPVMTGLTIVWGYLVPTLRLVGINNPTELVGISGGFAIAQAIGCMIGALCVDFLGRRPIFLISTTAMLILFSVLTVLMAVFSHNPLPAIGIAYVVILYLFGFFLNFGWVALAALYPPEILPFSLRAKGMALGTFLQSICSSFNTFVNPIALEAIGWKYYTVYIAVIAIYLGLLWVFLVETKGRTIEEIVELFDGSQTQLVSEEDSQGEVFEAKKSTHEVIEVND</sequence>
<evidence type="ECO:0000313" key="9">
    <source>
        <dbReference type="EMBL" id="KAK7033550.1"/>
    </source>
</evidence>
<dbReference type="InterPro" id="IPR036259">
    <property type="entry name" value="MFS_trans_sf"/>
</dbReference>
<feature type="transmembrane region" description="Helical" evidence="7">
    <location>
        <begin position="78"/>
        <end position="100"/>
    </location>
</feature>
<dbReference type="PANTHER" id="PTHR48022:SF52">
    <property type="entry name" value="SUGAR TRANSPORTER, PUTATIVE-RELATED"/>
    <property type="match status" value="1"/>
</dbReference>
<evidence type="ECO:0000259" key="8">
    <source>
        <dbReference type="PROSITE" id="PS50850"/>
    </source>
</evidence>